<gene>
    <name evidence="1" type="ORF">L9F63_013416</name>
</gene>
<name>A0AAD8EMW6_DIPPU</name>
<reference evidence="1" key="2">
    <citation type="submission" date="2023-05" db="EMBL/GenBank/DDBJ databases">
        <authorList>
            <person name="Fouks B."/>
        </authorList>
    </citation>
    <scope>NUCLEOTIDE SEQUENCE</scope>
    <source>
        <strain evidence="1">Stay&amp;Tobe</strain>
        <tissue evidence="1">Testes</tissue>
    </source>
</reference>
<accession>A0AAD8EMW6</accession>
<dbReference type="EMBL" id="JASPKZ010002342">
    <property type="protein sequence ID" value="KAJ9595392.1"/>
    <property type="molecule type" value="Genomic_DNA"/>
</dbReference>
<dbReference type="AlphaFoldDB" id="A0AAD8EMW6"/>
<comment type="caution">
    <text evidence="1">The sequence shown here is derived from an EMBL/GenBank/DDBJ whole genome shotgun (WGS) entry which is preliminary data.</text>
</comment>
<organism evidence="1 2">
    <name type="scientific">Diploptera punctata</name>
    <name type="common">Pacific beetle cockroach</name>
    <dbReference type="NCBI Taxonomy" id="6984"/>
    <lineage>
        <taxon>Eukaryota</taxon>
        <taxon>Metazoa</taxon>
        <taxon>Ecdysozoa</taxon>
        <taxon>Arthropoda</taxon>
        <taxon>Hexapoda</taxon>
        <taxon>Insecta</taxon>
        <taxon>Pterygota</taxon>
        <taxon>Neoptera</taxon>
        <taxon>Polyneoptera</taxon>
        <taxon>Dictyoptera</taxon>
        <taxon>Blattodea</taxon>
        <taxon>Blaberoidea</taxon>
        <taxon>Blaberidae</taxon>
        <taxon>Diplopterinae</taxon>
        <taxon>Diploptera</taxon>
    </lineage>
</organism>
<proteinExistence type="predicted"/>
<protein>
    <submittedName>
        <fullName evidence="1">Uncharacterized protein</fullName>
    </submittedName>
</protein>
<dbReference type="Proteomes" id="UP001233999">
    <property type="component" value="Unassembled WGS sequence"/>
</dbReference>
<keyword evidence="2" id="KW-1185">Reference proteome</keyword>
<evidence type="ECO:0000313" key="1">
    <source>
        <dbReference type="EMBL" id="KAJ9595392.1"/>
    </source>
</evidence>
<evidence type="ECO:0000313" key="2">
    <source>
        <dbReference type="Proteomes" id="UP001233999"/>
    </source>
</evidence>
<reference evidence="1" key="1">
    <citation type="journal article" date="2023" name="IScience">
        <title>Live-bearing cockroach genome reveals convergent evolutionary mechanisms linked to viviparity in insects and beyond.</title>
        <authorList>
            <person name="Fouks B."/>
            <person name="Harrison M.C."/>
            <person name="Mikhailova A.A."/>
            <person name="Marchal E."/>
            <person name="English S."/>
            <person name="Carruthers M."/>
            <person name="Jennings E.C."/>
            <person name="Chiamaka E.L."/>
            <person name="Frigard R.A."/>
            <person name="Pippel M."/>
            <person name="Attardo G.M."/>
            <person name="Benoit J.B."/>
            <person name="Bornberg-Bauer E."/>
            <person name="Tobe S.S."/>
        </authorList>
    </citation>
    <scope>NUCLEOTIDE SEQUENCE</scope>
    <source>
        <strain evidence="1">Stay&amp;Tobe</strain>
    </source>
</reference>
<feature type="non-terminal residue" evidence="1">
    <location>
        <position position="1"/>
    </location>
</feature>
<feature type="non-terminal residue" evidence="1">
    <location>
        <position position="51"/>
    </location>
</feature>
<sequence length="51" mass="5895">VGISHSSRIVQFNYAIFVSRPLFCICTRMYDELFPLYLLETKAILPSLSLK</sequence>